<dbReference type="GO" id="GO:0016042">
    <property type="term" value="P:lipid catabolic process"/>
    <property type="evidence" value="ECO:0007669"/>
    <property type="project" value="UniProtKB-KW"/>
</dbReference>
<evidence type="ECO:0000259" key="7">
    <source>
        <dbReference type="Pfam" id="PF00561"/>
    </source>
</evidence>
<dbReference type="PIRSF" id="PIRSF000862">
    <property type="entry name" value="Steryl_ester_lip"/>
    <property type="match status" value="1"/>
</dbReference>
<evidence type="ECO:0000256" key="2">
    <source>
        <dbReference type="ARBA" id="ARBA00022729"/>
    </source>
</evidence>
<dbReference type="InterPro" id="IPR000073">
    <property type="entry name" value="AB_hydrolase_1"/>
</dbReference>
<dbReference type="InterPro" id="IPR025483">
    <property type="entry name" value="Lipase_euk"/>
</dbReference>
<dbReference type="PANTHER" id="PTHR11005">
    <property type="entry name" value="LYSOSOMAL ACID LIPASE-RELATED"/>
    <property type="match status" value="1"/>
</dbReference>
<protein>
    <recommendedName>
        <fullName evidence="7">AB hydrolase-1 domain-containing protein</fullName>
    </recommendedName>
</protein>
<organism evidence="8">
    <name type="scientific">Arion vulgaris</name>
    <dbReference type="NCBI Taxonomy" id="1028688"/>
    <lineage>
        <taxon>Eukaryota</taxon>
        <taxon>Metazoa</taxon>
        <taxon>Spiralia</taxon>
        <taxon>Lophotrochozoa</taxon>
        <taxon>Mollusca</taxon>
        <taxon>Gastropoda</taxon>
        <taxon>Heterobranchia</taxon>
        <taxon>Euthyneura</taxon>
        <taxon>Panpulmonata</taxon>
        <taxon>Eupulmonata</taxon>
        <taxon>Stylommatophora</taxon>
        <taxon>Helicina</taxon>
        <taxon>Arionoidea</taxon>
        <taxon>Arionidae</taxon>
        <taxon>Arion</taxon>
    </lineage>
</organism>
<comment type="similarity">
    <text evidence="1">Belongs to the AB hydrolase superfamily. Lipase family.</text>
</comment>
<dbReference type="GO" id="GO:0016788">
    <property type="term" value="F:hydrolase activity, acting on ester bonds"/>
    <property type="evidence" value="ECO:0007669"/>
    <property type="project" value="InterPro"/>
</dbReference>
<keyword evidence="5" id="KW-0325">Glycoprotein</keyword>
<evidence type="ECO:0000256" key="5">
    <source>
        <dbReference type="ARBA" id="ARBA00023180"/>
    </source>
</evidence>
<evidence type="ECO:0000313" key="8">
    <source>
        <dbReference type="EMBL" id="CEK73310.1"/>
    </source>
</evidence>
<keyword evidence="2" id="KW-0732">Signal</keyword>
<sequence>MNATELITSKGFPCVNYYTETEDGYILNILNIPHGRNNSGTTGPRRVVLLQHGLVGDCTHFLVNPVNQSLAFILADAGADVWLANSRGNGYSHNHTTLSPDDKKFWQFSFDEMAKYDIPATVKFVVFKTGVDQIYYIGHSQGTTIGFIAFGENKEVASHIKHMIALAPVARVGNTKSPIRVFALFAKEIQFLSNLIGPDRFNVPPEILQLLATTVCNNEGSVLCANVLFLLCGFNYKSLNMSRVPVYIAHYPSSTSFRDILHWAQAVNSRQFQHFDHGSASENIAHYNQSTPPLYNLTNVKVPVAVFRGGQDWLADPEDVSWIIPQLNVTLDANIPYYNHVDFIWAFDSPTVIYKKLLGVIFS</sequence>
<feature type="domain" description="AB hydrolase-1" evidence="7">
    <location>
        <begin position="47"/>
        <end position="345"/>
    </location>
</feature>
<keyword evidence="4" id="KW-0443">Lipid metabolism</keyword>
<name>A0A0B7A002_9EUPU</name>
<feature type="active site" description="Nucleophile" evidence="6">
    <location>
        <position position="140"/>
    </location>
</feature>
<dbReference type="AlphaFoldDB" id="A0A0B7A002"/>
<dbReference type="EMBL" id="HACG01026445">
    <property type="protein sequence ID" value="CEK73310.1"/>
    <property type="molecule type" value="Transcribed_RNA"/>
</dbReference>
<dbReference type="FunFam" id="3.40.50.1820:FF:000012">
    <property type="entry name" value="Lipase"/>
    <property type="match status" value="1"/>
</dbReference>
<dbReference type="Pfam" id="PF00561">
    <property type="entry name" value="Abhydrolase_1"/>
    <property type="match status" value="1"/>
</dbReference>
<dbReference type="InterPro" id="IPR029058">
    <property type="entry name" value="AB_hydrolase_fold"/>
</dbReference>
<keyword evidence="3" id="KW-0442">Lipid degradation</keyword>
<evidence type="ECO:0000256" key="1">
    <source>
        <dbReference type="ARBA" id="ARBA00010701"/>
    </source>
</evidence>
<gene>
    <name evidence="8" type="primary">ORF86181</name>
</gene>
<proteinExistence type="inferred from homology"/>
<feature type="active site" description="Charge relay system" evidence="6">
    <location>
        <position position="312"/>
    </location>
</feature>
<feature type="active site" description="Charge relay system" evidence="6">
    <location>
        <position position="340"/>
    </location>
</feature>
<reference evidence="8" key="1">
    <citation type="submission" date="2014-12" db="EMBL/GenBank/DDBJ databases">
        <title>Insight into the proteome of Arion vulgaris.</title>
        <authorList>
            <person name="Aradska J."/>
            <person name="Bulat T."/>
            <person name="Smidak R."/>
            <person name="Sarate P."/>
            <person name="Gangsoo J."/>
            <person name="Sialana F."/>
            <person name="Bilban M."/>
            <person name="Lubec G."/>
        </authorList>
    </citation>
    <scope>NUCLEOTIDE SEQUENCE</scope>
    <source>
        <tissue evidence="8">Skin</tissue>
    </source>
</reference>
<dbReference type="SUPFAM" id="SSF53474">
    <property type="entry name" value="alpha/beta-Hydrolases"/>
    <property type="match status" value="1"/>
</dbReference>
<evidence type="ECO:0000256" key="4">
    <source>
        <dbReference type="ARBA" id="ARBA00023098"/>
    </source>
</evidence>
<accession>A0A0B7A002</accession>
<dbReference type="Gene3D" id="3.40.50.1820">
    <property type="entry name" value="alpha/beta hydrolase"/>
    <property type="match status" value="1"/>
</dbReference>
<evidence type="ECO:0000256" key="3">
    <source>
        <dbReference type="ARBA" id="ARBA00022963"/>
    </source>
</evidence>
<evidence type="ECO:0000256" key="6">
    <source>
        <dbReference type="PIRSR" id="PIRSR000862-1"/>
    </source>
</evidence>